<keyword evidence="1" id="KW-1015">Disulfide bond</keyword>
<organism evidence="3 4">
    <name type="scientific">Bugula neritina</name>
    <name type="common">Brown bryozoan</name>
    <name type="synonym">Sertularia neritina</name>
    <dbReference type="NCBI Taxonomy" id="10212"/>
    <lineage>
        <taxon>Eukaryota</taxon>
        <taxon>Metazoa</taxon>
        <taxon>Spiralia</taxon>
        <taxon>Lophotrochozoa</taxon>
        <taxon>Bryozoa</taxon>
        <taxon>Gymnolaemata</taxon>
        <taxon>Cheilostomatida</taxon>
        <taxon>Flustrina</taxon>
        <taxon>Buguloidea</taxon>
        <taxon>Bugulidae</taxon>
        <taxon>Bugula</taxon>
    </lineage>
</organism>
<dbReference type="InterPro" id="IPR016187">
    <property type="entry name" value="CTDL_fold"/>
</dbReference>
<evidence type="ECO:0000256" key="1">
    <source>
        <dbReference type="ARBA" id="ARBA00023157"/>
    </source>
</evidence>
<dbReference type="Pfam" id="PF00059">
    <property type="entry name" value="Lectin_C"/>
    <property type="match status" value="1"/>
</dbReference>
<dbReference type="PROSITE" id="PS50041">
    <property type="entry name" value="C_TYPE_LECTIN_2"/>
    <property type="match status" value="1"/>
</dbReference>
<reference evidence="3" key="1">
    <citation type="submission" date="2020-06" db="EMBL/GenBank/DDBJ databases">
        <title>Draft genome of Bugula neritina, a colonial animal packing powerful symbionts and potential medicines.</title>
        <authorList>
            <person name="Rayko M."/>
        </authorList>
    </citation>
    <scope>NUCLEOTIDE SEQUENCE [LARGE SCALE GENOMIC DNA]</scope>
    <source>
        <strain evidence="3">Kwan_BN1</strain>
    </source>
</reference>
<dbReference type="InterPro" id="IPR050111">
    <property type="entry name" value="C-type_lectin/snaclec_domain"/>
</dbReference>
<keyword evidence="4" id="KW-1185">Reference proteome</keyword>
<proteinExistence type="predicted"/>
<dbReference type="InterPro" id="IPR001304">
    <property type="entry name" value="C-type_lectin-like"/>
</dbReference>
<comment type="caution">
    <text evidence="3">The sequence shown here is derived from an EMBL/GenBank/DDBJ whole genome shotgun (WGS) entry which is preliminary data.</text>
</comment>
<gene>
    <name evidence="3" type="ORF">EB796_021285</name>
</gene>
<accession>A0A7J7J2V3</accession>
<evidence type="ECO:0000313" key="4">
    <source>
        <dbReference type="Proteomes" id="UP000593567"/>
    </source>
</evidence>
<dbReference type="EMBL" id="VXIV02003176">
    <property type="protein sequence ID" value="KAF6020423.1"/>
    <property type="molecule type" value="Genomic_DNA"/>
</dbReference>
<dbReference type="PANTHER" id="PTHR22803">
    <property type="entry name" value="MANNOSE, PHOSPHOLIPASE, LECTIN RECEPTOR RELATED"/>
    <property type="match status" value="1"/>
</dbReference>
<dbReference type="Gene3D" id="3.10.100.10">
    <property type="entry name" value="Mannose-Binding Protein A, subunit A"/>
    <property type="match status" value="1"/>
</dbReference>
<dbReference type="InterPro" id="IPR016186">
    <property type="entry name" value="C-type_lectin-like/link_sf"/>
</dbReference>
<dbReference type="OrthoDB" id="6271941at2759"/>
<protein>
    <recommendedName>
        <fullName evidence="2">C-type lectin domain-containing protein</fullName>
    </recommendedName>
</protein>
<dbReference type="Proteomes" id="UP000593567">
    <property type="component" value="Unassembled WGS sequence"/>
</dbReference>
<dbReference type="InterPro" id="IPR018378">
    <property type="entry name" value="C-type_lectin_CS"/>
</dbReference>
<dbReference type="SUPFAM" id="SSF56436">
    <property type="entry name" value="C-type lectin-like"/>
    <property type="match status" value="1"/>
</dbReference>
<evidence type="ECO:0000259" key="2">
    <source>
        <dbReference type="PROSITE" id="PS50041"/>
    </source>
</evidence>
<feature type="domain" description="C-type lectin" evidence="2">
    <location>
        <begin position="23"/>
        <end position="90"/>
    </location>
</feature>
<dbReference type="AlphaFoldDB" id="A0A7J7J2V3"/>
<dbReference type="PROSITE" id="PS00615">
    <property type="entry name" value="C_TYPE_LECTIN_1"/>
    <property type="match status" value="1"/>
</dbReference>
<evidence type="ECO:0000313" key="3">
    <source>
        <dbReference type="EMBL" id="KAF6020423.1"/>
    </source>
</evidence>
<name>A0A7J7J2V3_BUGNE</name>
<sequence length="92" mass="11096">MPTMLFVTDKLFIEWTPYINKDLWIGGRKYLGGWQWMDNFGRLVMVEDWFIGQPDNREGSENCLAFSASYNQDLRWSDKTCTYSYYFICEKY</sequence>